<accession>A0AAW2D2F7</accession>
<evidence type="ECO:0000313" key="2">
    <source>
        <dbReference type="EMBL" id="KAL0004762.1"/>
    </source>
</evidence>
<reference evidence="2 3" key="1">
    <citation type="submission" date="2024-01" db="EMBL/GenBank/DDBJ databases">
        <title>A telomere-to-telomere, gap-free genome of sweet tea (Lithocarpus litseifolius).</title>
        <authorList>
            <person name="Zhou J."/>
        </authorList>
    </citation>
    <scope>NUCLEOTIDE SEQUENCE [LARGE SCALE GENOMIC DNA]</scope>
    <source>
        <strain evidence="2">Zhou-2022a</strain>
        <tissue evidence="2">Leaf</tissue>
    </source>
</reference>
<feature type="compositionally biased region" description="Acidic residues" evidence="1">
    <location>
        <begin position="130"/>
        <end position="139"/>
    </location>
</feature>
<evidence type="ECO:0000313" key="3">
    <source>
        <dbReference type="Proteomes" id="UP001459277"/>
    </source>
</evidence>
<sequence length="171" mass="19784">MMIRCMLKTLYDLKMKMMEELNLNPACYDIKIIYRYPQEVLHEQIKIMFNMIHKIPQVNAAKLHVSLEPLAEVDVEEVQQTNTSLQFIALDDGGYTMGGYTMGDYTLPSQDHAANTGETLQPEETHLREEDEDEDEDEDHAANDGENLDHALHNSWYNHAKQALPYRQICL</sequence>
<dbReference type="AlphaFoldDB" id="A0AAW2D2F7"/>
<gene>
    <name evidence="2" type="ORF">SO802_012323</name>
</gene>
<name>A0AAW2D2F7_9ROSI</name>
<feature type="region of interest" description="Disordered" evidence="1">
    <location>
        <begin position="122"/>
        <end position="146"/>
    </location>
</feature>
<comment type="caution">
    <text evidence="2">The sequence shown here is derived from an EMBL/GenBank/DDBJ whole genome shotgun (WGS) entry which is preliminary data.</text>
</comment>
<dbReference type="Proteomes" id="UP001459277">
    <property type="component" value="Unassembled WGS sequence"/>
</dbReference>
<keyword evidence="3" id="KW-1185">Reference proteome</keyword>
<dbReference type="EMBL" id="JAZDWU010000004">
    <property type="protein sequence ID" value="KAL0004762.1"/>
    <property type="molecule type" value="Genomic_DNA"/>
</dbReference>
<organism evidence="2 3">
    <name type="scientific">Lithocarpus litseifolius</name>
    <dbReference type="NCBI Taxonomy" id="425828"/>
    <lineage>
        <taxon>Eukaryota</taxon>
        <taxon>Viridiplantae</taxon>
        <taxon>Streptophyta</taxon>
        <taxon>Embryophyta</taxon>
        <taxon>Tracheophyta</taxon>
        <taxon>Spermatophyta</taxon>
        <taxon>Magnoliopsida</taxon>
        <taxon>eudicotyledons</taxon>
        <taxon>Gunneridae</taxon>
        <taxon>Pentapetalae</taxon>
        <taxon>rosids</taxon>
        <taxon>fabids</taxon>
        <taxon>Fagales</taxon>
        <taxon>Fagaceae</taxon>
        <taxon>Lithocarpus</taxon>
    </lineage>
</organism>
<evidence type="ECO:0000256" key="1">
    <source>
        <dbReference type="SAM" id="MobiDB-lite"/>
    </source>
</evidence>
<proteinExistence type="predicted"/>
<protein>
    <submittedName>
        <fullName evidence="2">Uncharacterized protein</fullName>
    </submittedName>
</protein>